<keyword evidence="5 7" id="KW-1133">Transmembrane helix</keyword>
<gene>
    <name evidence="9" type="ORF">VISI1226_21831</name>
</gene>
<evidence type="ECO:0000256" key="1">
    <source>
        <dbReference type="ARBA" id="ARBA00004651"/>
    </source>
</evidence>
<evidence type="ECO:0000256" key="4">
    <source>
        <dbReference type="ARBA" id="ARBA00022692"/>
    </source>
</evidence>
<reference evidence="9 10" key="1">
    <citation type="journal article" date="2012" name="Int. J. Syst. Evol. Microbiol.">
        <title>Vibrio caribbeanicus sp. nov., isolated from the marine sponge Scleritoderma cyanea.</title>
        <authorList>
            <person name="Hoffmann M."/>
            <person name="Monday S.R."/>
            <person name="Allard M.W."/>
            <person name="Strain E.A."/>
            <person name="Whittaker P."/>
            <person name="Naum M."/>
            <person name="McCarthy P.J."/>
            <person name="Lopez J.V."/>
            <person name="Fischer M."/>
            <person name="Brown E.W."/>
        </authorList>
    </citation>
    <scope>NUCLEOTIDE SEQUENCE [LARGE SCALE GENOMIC DNA]</scope>
    <source>
        <strain evidence="10">DSMZ 21326</strain>
    </source>
</reference>
<dbReference type="eggNOG" id="COG0586">
    <property type="taxonomic scope" value="Bacteria"/>
</dbReference>
<dbReference type="Proteomes" id="UP000006228">
    <property type="component" value="Unassembled WGS sequence"/>
</dbReference>
<feature type="transmembrane region" description="Helical" evidence="7">
    <location>
        <begin position="186"/>
        <end position="209"/>
    </location>
</feature>
<keyword evidence="4 7" id="KW-0812">Transmembrane</keyword>
<evidence type="ECO:0000256" key="5">
    <source>
        <dbReference type="ARBA" id="ARBA00022989"/>
    </source>
</evidence>
<protein>
    <recommendedName>
        <fullName evidence="8">VTT domain-containing protein</fullName>
    </recommendedName>
</protein>
<dbReference type="AlphaFoldDB" id="E8M9M9"/>
<keyword evidence="6 7" id="KW-0472">Membrane</keyword>
<organism evidence="9 10">
    <name type="scientific">Vibrio sinaloensis DSM 21326</name>
    <dbReference type="NCBI Taxonomy" id="945550"/>
    <lineage>
        <taxon>Bacteria</taxon>
        <taxon>Pseudomonadati</taxon>
        <taxon>Pseudomonadota</taxon>
        <taxon>Gammaproteobacteria</taxon>
        <taxon>Vibrionales</taxon>
        <taxon>Vibrionaceae</taxon>
        <taxon>Vibrio</taxon>
        <taxon>Vibrio oreintalis group</taxon>
    </lineage>
</organism>
<evidence type="ECO:0000313" key="9">
    <source>
        <dbReference type="EMBL" id="EGA69258.1"/>
    </source>
</evidence>
<name>E8M9M9_PHOS4</name>
<evidence type="ECO:0000256" key="2">
    <source>
        <dbReference type="ARBA" id="ARBA00010792"/>
    </source>
</evidence>
<evidence type="ECO:0000256" key="7">
    <source>
        <dbReference type="RuleBase" id="RU367016"/>
    </source>
</evidence>
<proteinExistence type="inferred from homology"/>
<dbReference type="InterPro" id="IPR032816">
    <property type="entry name" value="VTT_dom"/>
</dbReference>
<feature type="transmembrane region" description="Helical" evidence="7">
    <location>
        <begin position="61"/>
        <end position="88"/>
    </location>
</feature>
<evidence type="ECO:0000256" key="3">
    <source>
        <dbReference type="ARBA" id="ARBA00022475"/>
    </source>
</evidence>
<dbReference type="PANTHER" id="PTHR30353">
    <property type="entry name" value="INNER MEMBRANE PROTEIN DEDA-RELATED"/>
    <property type="match status" value="1"/>
</dbReference>
<dbReference type="OrthoDB" id="13976at2"/>
<feature type="transmembrane region" description="Helical" evidence="7">
    <location>
        <begin position="27"/>
        <end position="49"/>
    </location>
</feature>
<dbReference type="GO" id="GO:0005886">
    <property type="term" value="C:plasma membrane"/>
    <property type="evidence" value="ECO:0007669"/>
    <property type="project" value="UniProtKB-SubCell"/>
</dbReference>
<keyword evidence="3 7" id="KW-1003">Cell membrane</keyword>
<dbReference type="InterPro" id="IPR032818">
    <property type="entry name" value="DedA-like"/>
</dbReference>
<dbReference type="PANTHER" id="PTHR30353:SF11">
    <property type="entry name" value="INNER MEMBRANE PROTEIN YQJA"/>
    <property type="match status" value="1"/>
</dbReference>
<evidence type="ECO:0000256" key="6">
    <source>
        <dbReference type="ARBA" id="ARBA00023136"/>
    </source>
</evidence>
<feature type="domain" description="VTT" evidence="8">
    <location>
        <begin position="60"/>
        <end position="173"/>
    </location>
</feature>
<evidence type="ECO:0000259" key="8">
    <source>
        <dbReference type="Pfam" id="PF09335"/>
    </source>
</evidence>
<dbReference type="EMBL" id="AEVT01000086">
    <property type="protein sequence ID" value="EGA69258.1"/>
    <property type="molecule type" value="Genomic_DNA"/>
</dbReference>
<dbReference type="Pfam" id="PF09335">
    <property type="entry name" value="VTT_dom"/>
    <property type="match status" value="1"/>
</dbReference>
<accession>E8M9M9</accession>
<evidence type="ECO:0000313" key="10">
    <source>
        <dbReference type="Proteomes" id="UP000006228"/>
    </source>
</evidence>
<dbReference type="RefSeq" id="WP_008078715.1">
    <property type="nucleotide sequence ID" value="NZ_AEVT01000086.1"/>
</dbReference>
<feature type="transmembrane region" description="Helical" evidence="7">
    <location>
        <begin position="156"/>
        <end position="180"/>
    </location>
</feature>
<comment type="subcellular location">
    <subcellularLocation>
        <location evidence="1 7">Cell membrane</location>
        <topology evidence="1 7">Multi-pass membrane protein</topology>
    </subcellularLocation>
</comment>
<sequence>MLDALLSTLAALWQQDFSVLQTPGSAVMIYCVVGTLIFLESGFIPAAPFPCDSVVVLSGTLAAVGVLHPISVFVLICLSAALGSWIGYLQGAWLNKLPRVQRWVNSVPTNRMNQVDALLGKHGLVALFCARFIPVVRSLLPLVMGMRANQVRQFHYFSWASASLWTLLLCSFGMLLPMLPEKISKYITAGLMAAPVVTLCLAISSILLIKLRKSSSQPIAEPIQEELFRK</sequence>
<dbReference type="GeneID" id="95570280"/>
<comment type="similarity">
    <text evidence="2 7">Belongs to the DedA family.</text>
</comment>
<comment type="caution">
    <text evidence="9">The sequence shown here is derived from an EMBL/GenBank/DDBJ whole genome shotgun (WGS) entry which is preliminary data.</text>
</comment>